<dbReference type="NCBIfam" id="TIGR03506">
    <property type="entry name" value="FlgEFG_subfam"/>
    <property type="match status" value="2"/>
</dbReference>
<evidence type="ECO:0000256" key="4">
    <source>
        <dbReference type="ARBA" id="ARBA00023143"/>
    </source>
</evidence>
<evidence type="ECO:0000256" key="5">
    <source>
        <dbReference type="RuleBase" id="RU362116"/>
    </source>
</evidence>
<dbReference type="EMBL" id="JACHXU010000012">
    <property type="protein sequence ID" value="MBB3207806.1"/>
    <property type="molecule type" value="Genomic_DNA"/>
</dbReference>
<evidence type="ECO:0000259" key="9">
    <source>
        <dbReference type="Pfam" id="PF07559"/>
    </source>
</evidence>
<evidence type="ECO:0000256" key="6">
    <source>
        <dbReference type="SAM" id="MobiDB-lite"/>
    </source>
</evidence>
<feature type="domain" description="Flagellar hook protein FlgE/F/G-like D1" evidence="10">
    <location>
        <begin position="97"/>
        <end position="159"/>
    </location>
</feature>
<comment type="caution">
    <text evidence="11">The sequence shown here is derived from an EMBL/GenBank/DDBJ whole genome shotgun (WGS) entry which is preliminary data.</text>
</comment>
<evidence type="ECO:0000259" key="10">
    <source>
        <dbReference type="Pfam" id="PF22692"/>
    </source>
</evidence>
<feature type="domain" description="Flagellar hook protein FlgE D2" evidence="9">
    <location>
        <begin position="565"/>
        <end position="691"/>
    </location>
</feature>
<dbReference type="Pfam" id="PF22692">
    <property type="entry name" value="LlgE_F_G_D1"/>
    <property type="match status" value="1"/>
</dbReference>
<feature type="compositionally biased region" description="Low complexity" evidence="6">
    <location>
        <begin position="219"/>
        <end position="231"/>
    </location>
</feature>
<comment type="function">
    <text evidence="5">A flexible structure which links the flagellar filament to the drive apparatus in the basal body.</text>
</comment>
<evidence type="ECO:0000313" key="11">
    <source>
        <dbReference type="EMBL" id="MBB3207806.1"/>
    </source>
</evidence>
<dbReference type="AlphaFoldDB" id="A0A7W5E097"/>
<gene>
    <name evidence="11" type="ORF">FHS27_003633</name>
</gene>
<dbReference type="InterPro" id="IPR037925">
    <property type="entry name" value="FlgE/F/G-like"/>
</dbReference>
<proteinExistence type="inferred from homology"/>
<comment type="similarity">
    <text evidence="2 5">Belongs to the flagella basal body rod proteins family.</text>
</comment>
<comment type="subcellular location">
    <subcellularLocation>
        <location evidence="1 5">Bacterial flagellum basal body</location>
    </subcellularLocation>
</comment>
<dbReference type="Pfam" id="PF00460">
    <property type="entry name" value="Flg_bb_rod"/>
    <property type="match status" value="1"/>
</dbReference>
<dbReference type="Proteomes" id="UP000536179">
    <property type="component" value="Unassembled WGS sequence"/>
</dbReference>
<organism evidence="11 12">
    <name type="scientific">Aporhodopirellula rubra</name>
    <dbReference type="NCBI Taxonomy" id="980271"/>
    <lineage>
        <taxon>Bacteria</taxon>
        <taxon>Pseudomonadati</taxon>
        <taxon>Planctomycetota</taxon>
        <taxon>Planctomycetia</taxon>
        <taxon>Pirellulales</taxon>
        <taxon>Pirellulaceae</taxon>
        <taxon>Aporhodopirellula</taxon>
    </lineage>
</organism>
<keyword evidence="11" id="KW-0282">Flagellum</keyword>
<dbReference type="InterPro" id="IPR020013">
    <property type="entry name" value="Flagellar_FlgE/F/G"/>
</dbReference>
<sequence>MGLQSALTTALTGLSAAETQIDVIGNNLANSQTVGFKSSDVVFATQFLQTLSLGGGPSANNGGTNPRQIGLGVQVAEIAANHNQGTIEISSSSSDLAIQGDGFFQVQAADGEILYTRNGIFKLNSDGELVNATGQRLLGYGIDEQFQLQTSTLTPLTVPLGTKTVAKATENVSFEGTLTPEGDLATAAQVIESLHLGDNQVPRPDASSVNAETAPIADTTSTTATPGSSGTLGSGTYQYRFALVDANGYEASASNVVSASVGPSGNIDLANLPNDPTGGTYPTVNIYRTGPNGSDYFLLDSAASGGTYNDTGATALTSTPLNDENLTGNYTYMITYYKAGDPESRPSAYVGPQSVVDGRITLSNFPTPPTPPIGGGFPAYDEVRIYRNLSGDQNNFYLVGSAAPGETFTDSRSDAEISDLTDSANQVLNQDGPSVNSNTLLTDVLRRDGLVYEQMFSEGTLSYTGRKGGRTLGTKELEITSTSTMQDLLDFIEDASGIQTLQVDSQNPIPDSANNILGETGTLKPGAYIQDGRIRLISNNGESNAIDIDLSSFRLTDEFGQVSTPNMAFGTTQEAVGQSAATDFVVYDSLGVPISVRVTTTLESRTDEATVYRWYADSPDNSVPGKNDIAVGTGLIQFDGNGNFVTATEETISINRQGLPSVTPLQFEMDFSLVSGLATQEATLAATSQDGSAPGVLNSFTVGDDGTLLGTFSNGISRDLGQLQLARFANPAGLEARGLNMYAQGVNTGLPVTGQPGENGIGTTIGGALELSNTDIGNDLVELVLASTQYRGNSRVITTAQQLIDELLNLRR</sequence>
<dbReference type="GO" id="GO:0005829">
    <property type="term" value="C:cytosol"/>
    <property type="evidence" value="ECO:0007669"/>
    <property type="project" value="TreeGrafter"/>
</dbReference>
<name>A0A7W5E097_9BACT</name>
<dbReference type="PANTHER" id="PTHR30435">
    <property type="entry name" value="FLAGELLAR PROTEIN"/>
    <property type="match status" value="1"/>
</dbReference>
<dbReference type="Pfam" id="PF07559">
    <property type="entry name" value="FlgE_D2"/>
    <property type="match status" value="1"/>
</dbReference>
<evidence type="ECO:0000256" key="1">
    <source>
        <dbReference type="ARBA" id="ARBA00004117"/>
    </source>
</evidence>
<keyword evidence="11" id="KW-0969">Cilium</keyword>
<accession>A0A7W5E097</accession>
<dbReference type="InterPro" id="IPR010930">
    <property type="entry name" value="Flg_bb/hook_C_dom"/>
</dbReference>
<dbReference type="InterPro" id="IPR053967">
    <property type="entry name" value="LlgE_F_G-like_D1"/>
</dbReference>
<protein>
    <recommendedName>
        <fullName evidence="3 5">Flagellar hook protein FlgE</fullName>
    </recommendedName>
</protein>
<dbReference type="GO" id="GO:0009424">
    <property type="term" value="C:bacterial-type flagellum hook"/>
    <property type="evidence" value="ECO:0007669"/>
    <property type="project" value="TreeGrafter"/>
</dbReference>
<keyword evidence="12" id="KW-1185">Reference proteome</keyword>
<feature type="domain" description="Flagellar basal body rod protein N-terminal" evidence="7">
    <location>
        <begin position="7"/>
        <end position="37"/>
    </location>
</feature>
<evidence type="ECO:0000259" key="8">
    <source>
        <dbReference type="Pfam" id="PF06429"/>
    </source>
</evidence>
<keyword evidence="11" id="KW-0966">Cell projection</keyword>
<evidence type="ECO:0000256" key="3">
    <source>
        <dbReference type="ARBA" id="ARBA00019015"/>
    </source>
</evidence>
<evidence type="ECO:0000256" key="2">
    <source>
        <dbReference type="ARBA" id="ARBA00009677"/>
    </source>
</evidence>
<dbReference type="GO" id="GO:0009425">
    <property type="term" value="C:bacterial-type flagellum basal body"/>
    <property type="evidence" value="ECO:0007669"/>
    <property type="project" value="UniProtKB-SubCell"/>
</dbReference>
<dbReference type="PANTHER" id="PTHR30435:SF1">
    <property type="entry name" value="FLAGELLAR HOOK PROTEIN FLGE"/>
    <property type="match status" value="1"/>
</dbReference>
<dbReference type="RefSeq" id="WP_184306091.1">
    <property type="nucleotide sequence ID" value="NZ_JACHXU010000012.1"/>
</dbReference>
<evidence type="ECO:0000259" key="7">
    <source>
        <dbReference type="Pfam" id="PF00460"/>
    </source>
</evidence>
<reference evidence="11 12" key="1">
    <citation type="submission" date="2020-08" db="EMBL/GenBank/DDBJ databases">
        <title>Genomic Encyclopedia of Type Strains, Phase III (KMG-III): the genomes of soil and plant-associated and newly described type strains.</title>
        <authorList>
            <person name="Whitman W."/>
        </authorList>
    </citation>
    <scope>NUCLEOTIDE SEQUENCE [LARGE SCALE GENOMIC DNA]</scope>
    <source>
        <strain evidence="11 12">CECT 8075</strain>
    </source>
</reference>
<feature type="region of interest" description="Disordered" evidence="6">
    <location>
        <begin position="198"/>
        <end position="231"/>
    </location>
</feature>
<evidence type="ECO:0000313" key="12">
    <source>
        <dbReference type="Proteomes" id="UP000536179"/>
    </source>
</evidence>
<keyword evidence="4 5" id="KW-0975">Bacterial flagellum</keyword>
<dbReference type="GO" id="GO:0071978">
    <property type="term" value="P:bacterial-type flagellum-dependent swarming motility"/>
    <property type="evidence" value="ECO:0007669"/>
    <property type="project" value="TreeGrafter"/>
</dbReference>
<feature type="domain" description="Flagellar basal-body/hook protein C-terminal" evidence="8">
    <location>
        <begin position="767"/>
        <end position="810"/>
    </location>
</feature>
<dbReference type="Gene3D" id="2.60.98.20">
    <property type="entry name" value="Flagellar hook protein FlgE"/>
    <property type="match status" value="1"/>
</dbReference>
<dbReference type="Pfam" id="PF06429">
    <property type="entry name" value="Flg_bbr_C"/>
    <property type="match status" value="1"/>
</dbReference>
<dbReference type="InterPro" id="IPR037058">
    <property type="entry name" value="Falgellar_hook_FlgE_sf"/>
</dbReference>
<dbReference type="InterPro" id="IPR001444">
    <property type="entry name" value="Flag_bb_rod_N"/>
</dbReference>
<dbReference type="SUPFAM" id="SSF117143">
    <property type="entry name" value="Flagellar hook protein flgE"/>
    <property type="match status" value="1"/>
</dbReference>
<dbReference type="InterPro" id="IPR011491">
    <property type="entry name" value="FlgE_D2"/>
</dbReference>